<comment type="subcellular location">
    <subcellularLocation>
        <location evidence="1">Nucleus</location>
    </subcellularLocation>
</comment>
<dbReference type="PANTHER" id="PTHR13489:SF0">
    <property type="entry name" value="MINI-CHROMOSOME MAINTENANCE COMPLEX-BINDING PROTEIN"/>
    <property type="match status" value="1"/>
</dbReference>
<evidence type="ECO:0008006" key="5">
    <source>
        <dbReference type="Google" id="ProtNLM"/>
    </source>
</evidence>
<keyword evidence="2" id="KW-0539">Nucleus</keyword>
<evidence type="ECO:0000256" key="2">
    <source>
        <dbReference type="ARBA" id="ARBA00023242"/>
    </source>
</evidence>
<dbReference type="GO" id="GO:0003682">
    <property type="term" value="F:chromatin binding"/>
    <property type="evidence" value="ECO:0007669"/>
    <property type="project" value="TreeGrafter"/>
</dbReference>
<dbReference type="VEuPathDB" id="FungiDB:CNBG_2624"/>
<dbReference type="HOGENOM" id="CLU_029811_2_1_1"/>
<dbReference type="RefSeq" id="XP_062882648.1">
    <property type="nucleotide sequence ID" value="XM_063026693.1"/>
</dbReference>
<dbReference type="KEGG" id="cdeu:CNBG_2624"/>
<name>A0A095D6K5_CRYD2</name>
<dbReference type="EMBL" id="CP025766">
    <property type="protein sequence ID" value="KGB76786.1"/>
    <property type="molecule type" value="Genomic_DNA"/>
</dbReference>
<dbReference type="GO" id="GO:0005634">
    <property type="term" value="C:nucleus"/>
    <property type="evidence" value="ECO:0007669"/>
    <property type="project" value="UniProtKB-SubCell"/>
</dbReference>
<dbReference type="InterPro" id="IPR019140">
    <property type="entry name" value="MCM_complex-bd"/>
</dbReference>
<accession>A0A095D6K5</accession>
<dbReference type="GO" id="GO:0006261">
    <property type="term" value="P:DNA-templated DNA replication"/>
    <property type="evidence" value="ECO:0007669"/>
    <property type="project" value="TreeGrafter"/>
</dbReference>
<keyword evidence="4" id="KW-1185">Reference proteome</keyword>
<dbReference type="OrthoDB" id="329666at2759"/>
<protein>
    <recommendedName>
        <fullName evidence="5">Mini-chromosome maintenance complex-binding protein</fullName>
    </recommendedName>
</protein>
<reference evidence="3 4" key="2">
    <citation type="journal article" date="2018" name="Proc. Natl. Acad. Sci.">
        <title>RNAi is a critical determinant of centromere evolution in closely related fungi.</title>
        <authorList>
            <person name="Yadav V."/>
            <person name="Sun S."/>
            <person name="Billmyre R.B."/>
            <person name="Thimmappa B.C."/>
            <person name="Shea T."/>
            <person name="Lintner R."/>
            <person name="Bakkeren G."/>
            <person name="Cuomo C.A."/>
            <person name="Heitman J."/>
            <person name="Sanyal K."/>
        </authorList>
    </citation>
    <scope>NUCLEOTIDE SEQUENCE [LARGE SCALE GENOMIC DNA]</scope>
    <source>
        <strain evidence="3 4">R265</strain>
    </source>
</reference>
<evidence type="ECO:0000256" key="1">
    <source>
        <dbReference type="ARBA" id="ARBA00004123"/>
    </source>
</evidence>
<dbReference type="Pfam" id="PF09739">
    <property type="entry name" value="MCM_bind"/>
    <property type="match status" value="1"/>
</dbReference>
<dbReference type="AlphaFoldDB" id="A0A095D6K5"/>
<dbReference type="GeneID" id="88178967"/>
<dbReference type="STRING" id="294750.A0A095D6K5"/>
<gene>
    <name evidence="3" type="ORF">CNBG_2624</name>
</gene>
<dbReference type="PANTHER" id="PTHR13489">
    <property type="entry name" value="MINI-CHROMOSOME MAINTENANCE COMPLEX-BINDING PROTEIN"/>
    <property type="match status" value="1"/>
</dbReference>
<dbReference type="OMA" id="EEHTEMI"/>
<evidence type="ECO:0000313" key="4">
    <source>
        <dbReference type="Proteomes" id="UP000029445"/>
    </source>
</evidence>
<dbReference type="Proteomes" id="UP000029445">
    <property type="component" value="Chromosome 8"/>
</dbReference>
<evidence type="ECO:0000313" key="3">
    <source>
        <dbReference type="EMBL" id="KGB76786.1"/>
    </source>
</evidence>
<reference evidence="3 4" key="1">
    <citation type="journal article" date="2011" name="MBio">
        <title>Genome variation in Cryptococcus gattii, an emerging pathogen of immunocompetent hosts.</title>
        <authorList>
            <person name="D'Souza C.A."/>
            <person name="Kronstad J.W."/>
            <person name="Taylor G."/>
            <person name="Warren R."/>
            <person name="Yuen M."/>
            <person name="Hu G."/>
            <person name="Jung W.H."/>
            <person name="Sham A."/>
            <person name="Kidd S.E."/>
            <person name="Tangen K."/>
            <person name="Lee N."/>
            <person name="Zeilmaker T."/>
            <person name="Sawkins J."/>
            <person name="McVicker G."/>
            <person name="Shah S."/>
            <person name="Gnerre S."/>
            <person name="Griggs A."/>
            <person name="Zeng Q."/>
            <person name="Bartlett K."/>
            <person name="Li W."/>
            <person name="Wang X."/>
            <person name="Heitman J."/>
            <person name="Stajich J.E."/>
            <person name="Fraser J.A."/>
            <person name="Meyer W."/>
            <person name="Carter D."/>
            <person name="Schein J."/>
            <person name="Krzywinski M."/>
            <person name="Kwon-Chung K.J."/>
            <person name="Varma A."/>
            <person name="Wang J."/>
            <person name="Brunham R."/>
            <person name="Fyfe M."/>
            <person name="Ouellette B.F."/>
            <person name="Siddiqui A."/>
            <person name="Marra M."/>
            <person name="Jones S."/>
            <person name="Holt R."/>
            <person name="Birren B.W."/>
            <person name="Galagan J.E."/>
            <person name="Cuomo C.A."/>
        </authorList>
    </citation>
    <scope>NUCLEOTIDE SEQUENCE [LARGE SCALE GENOMIC DNA]</scope>
    <source>
        <strain evidence="3 4">R265</strain>
    </source>
</reference>
<organism evidence="3 4">
    <name type="scientific">Cryptococcus deuterogattii (strain R265)</name>
    <name type="common">Cryptococcus gattii VGII (strain R265)</name>
    <dbReference type="NCBI Taxonomy" id="294750"/>
    <lineage>
        <taxon>Eukaryota</taxon>
        <taxon>Fungi</taxon>
        <taxon>Dikarya</taxon>
        <taxon>Basidiomycota</taxon>
        <taxon>Agaricomycotina</taxon>
        <taxon>Tremellomycetes</taxon>
        <taxon>Tremellales</taxon>
        <taxon>Cryptococcaceae</taxon>
        <taxon>Cryptococcus</taxon>
        <taxon>Cryptococcus gattii species complex</taxon>
    </lineage>
</organism>
<proteinExistence type="predicted"/>
<sequence>MLPVEEILITALKEHDYRDNNSVNVDEYIQRIKGQLDDPSSIRPYSRSSTPLSLVSFKCLLQDTGYPMEVYLPGTIETSGNVDWSKLKERWVGWGVEIPGEQTWAKGETDLSHGLQGLSIEPQPLPPSVHTKYPLPGQKGEYLGALLKIYGDASFKPASTHEFIGLFSYSPMPSNEPEEADIVPTIHVLSERQDAATHEVTSQDEETREELLDYLATAFNPPDRTAAEYLLLLLLSSPTARPTSLPVLGTLSLNFRHQASSTTSAFNSVISSVSPRVVPLPLTIPLLHSHPFSPNMTDTTGLNAGLLQLGEGTVLVVDEDAMGDGGALSEKALGNLKALIDCVKDQKIKYEYPYMDGLKMDCAIRVAVLSQGKKSLLPVDVDISLREDGTAPTKPPALEAFRSYLARYSSPTHASRLVIPDETSQLIQDHFVQERKSSAADAEETLKRRMKVARIVALSYPHATLNKDVWERTVRLDQEVAKRHTMS</sequence>